<dbReference type="Proteomes" id="UP000035034">
    <property type="component" value="Unassembled WGS sequence"/>
</dbReference>
<evidence type="ECO:0000259" key="1">
    <source>
        <dbReference type="Pfam" id="PF18299"/>
    </source>
</evidence>
<organism evidence="2 3">
    <name type="scientific">Gordonia effusa NBRC 100432</name>
    <dbReference type="NCBI Taxonomy" id="1077974"/>
    <lineage>
        <taxon>Bacteria</taxon>
        <taxon>Bacillati</taxon>
        <taxon>Actinomycetota</taxon>
        <taxon>Actinomycetes</taxon>
        <taxon>Mycobacteriales</taxon>
        <taxon>Gordoniaceae</taxon>
        <taxon>Gordonia</taxon>
    </lineage>
</organism>
<accession>H0QWZ6</accession>
<protein>
    <recommendedName>
        <fullName evidence="1">ATP-grasp domain-containing protein</fullName>
    </recommendedName>
</protein>
<gene>
    <name evidence="2" type="ORF">GOEFS_028_00110</name>
</gene>
<keyword evidence="3" id="KW-1185">Reference proteome</keyword>
<evidence type="ECO:0000313" key="2">
    <source>
        <dbReference type="EMBL" id="GAB17347.1"/>
    </source>
</evidence>
<dbReference type="Pfam" id="PF18299">
    <property type="entry name" value="R2K_2"/>
    <property type="match status" value="1"/>
</dbReference>
<dbReference type="RefSeq" id="WP_007316685.1">
    <property type="nucleotide sequence ID" value="NZ_BAEH01000028.1"/>
</dbReference>
<dbReference type="InterPro" id="IPR041261">
    <property type="entry name" value="R2K_2"/>
</dbReference>
<sequence length="255" mass="28170">MTNYLAVTNKPWIAQALGAKQKTAADLPHPLPPDTFMWIPEHYVARAYAAGRPYPLTSTLHWPLAFGDQFLKRTVRLCRGRDLTSTDTPAFVKLADAKVAELPAGSGTEDGLRQSLVALDALDSWTIVSELIDLVEEWRVLIVDGTAIDSSQYVRASRSIETKLPTFRDIEEFASAAAQSDPGHLPASYMLDVGITTTGDLTIIEANPIWCANWYSLSTENVKQALQCEFTSDANAMWVPDPILLRRVRVEGPQL</sequence>
<evidence type="ECO:0000313" key="3">
    <source>
        <dbReference type="Proteomes" id="UP000035034"/>
    </source>
</evidence>
<comment type="caution">
    <text evidence="2">The sequence shown here is derived from an EMBL/GenBank/DDBJ whole genome shotgun (WGS) entry which is preliminary data.</text>
</comment>
<dbReference type="STRING" id="1077974.GOEFS_028_00110"/>
<dbReference type="EMBL" id="BAEH01000028">
    <property type="protein sequence ID" value="GAB17347.1"/>
    <property type="molecule type" value="Genomic_DNA"/>
</dbReference>
<name>H0QWZ6_9ACTN</name>
<reference evidence="2 3" key="1">
    <citation type="submission" date="2011-12" db="EMBL/GenBank/DDBJ databases">
        <title>Whole genome shotgun sequence of Gordonia effusa NBRC 100432.</title>
        <authorList>
            <person name="Yoshida I."/>
            <person name="Takarada H."/>
            <person name="Hosoyama A."/>
            <person name="Tsuchikane K."/>
            <person name="Katsumata H."/>
            <person name="Yamazaki S."/>
            <person name="Fujita N."/>
        </authorList>
    </citation>
    <scope>NUCLEOTIDE SEQUENCE [LARGE SCALE GENOMIC DNA]</scope>
    <source>
        <strain evidence="2 3">NBRC 100432</strain>
    </source>
</reference>
<proteinExistence type="predicted"/>
<dbReference type="AlphaFoldDB" id="H0QWZ6"/>
<feature type="domain" description="ATP-grasp" evidence="1">
    <location>
        <begin position="70"/>
        <end position="224"/>
    </location>
</feature>